<dbReference type="EnsemblPlants" id="Pp3c2_21230V3.2">
    <property type="protein sequence ID" value="Pp3c2_21230V3.2"/>
    <property type="gene ID" value="Pp3c2_21230"/>
</dbReference>
<dbReference type="EMBL" id="ABEU02000002">
    <property type="protein sequence ID" value="PNR60227.1"/>
    <property type="molecule type" value="Genomic_DNA"/>
</dbReference>
<reference evidence="8" key="3">
    <citation type="submission" date="2020-12" db="UniProtKB">
        <authorList>
            <consortium name="EnsemblPlants"/>
        </authorList>
    </citation>
    <scope>IDENTIFICATION</scope>
</reference>
<proteinExistence type="inferred from homology"/>
<dbReference type="Gramene" id="Pp3c2_21230V3.1">
    <property type="protein sequence ID" value="Pp3c2_21230V3.1"/>
    <property type="gene ID" value="Pp3c2_21230"/>
</dbReference>
<dbReference type="InterPro" id="IPR011042">
    <property type="entry name" value="6-blade_b-propeller_TolB-like"/>
</dbReference>
<name>A0A2K1L2H9_PHYPA</name>
<evidence type="ECO:0000256" key="1">
    <source>
        <dbReference type="ARBA" id="ARBA00004116"/>
    </source>
</evidence>
<evidence type="ECO:0000313" key="8">
    <source>
        <dbReference type="EnsemblPlants" id="Pp3c2_21230V3.1"/>
    </source>
</evidence>
<evidence type="ECO:0000313" key="7">
    <source>
        <dbReference type="EMBL" id="PNR60227.1"/>
    </source>
</evidence>
<reference evidence="7 9" key="1">
    <citation type="journal article" date="2008" name="Science">
        <title>The Physcomitrella genome reveals evolutionary insights into the conquest of land by plants.</title>
        <authorList>
            <person name="Rensing S."/>
            <person name="Lang D."/>
            <person name="Zimmer A."/>
            <person name="Terry A."/>
            <person name="Salamov A."/>
            <person name="Shapiro H."/>
            <person name="Nishiyama T."/>
            <person name="Perroud P.-F."/>
            <person name="Lindquist E."/>
            <person name="Kamisugi Y."/>
            <person name="Tanahashi T."/>
            <person name="Sakakibara K."/>
            <person name="Fujita T."/>
            <person name="Oishi K."/>
            <person name="Shin-I T."/>
            <person name="Kuroki Y."/>
            <person name="Toyoda A."/>
            <person name="Suzuki Y."/>
            <person name="Hashimoto A."/>
            <person name="Yamaguchi K."/>
            <person name="Sugano A."/>
            <person name="Kohara Y."/>
            <person name="Fujiyama A."/>
            <person name="Anterola A."/>
            <person name="Aoki S."/>
            <person name="Ashton N."/>
            <person name="Barbazuk W.B."/>
            <person name="Barker E."/>
            <person name="Bennetzen J."/>
            <person name="Bezanilla M."/>
            <person name="Blankenship R."/>
            <person name="Cho S.H."/>
            <person name="Dutcher S."/>
            <person name="Estelle M."/>
            <person name="Fawcett J.A."/>
            <person name="Gundlach H."/>
            <person name="Hanada K."/>
            <person name="Heyl A."/>
            <person name="Hicks K.A."/>
            <person name="Hugh J."/>
            <person name="Lohr M."/>
            <person name="Mayer K."/>
            <person name="Melkozernov A."/>
            <person name="Murata T."/>
            <person name="Nelson D."/>
            <person name="Pils B."/>
            <person name="Prigge M."/>
            <person name="Reiss B."/>
            <person name="Renner T."/>
            <person name="Rombauts S."/>
            <person name="Rushton P."/>
            <person name="Sanderfoot A."/>
            <person name="Schween G."/>
            <person name="Shiu S.-H."/>
            <person name="Stueber K."/>
            <person name="Theodoulou F.L."/>
            <person name="Tu H."/>
            <person name="Van de Peer Y."/>
            <person name="Verrier P.J."/>
            <person name="Waters E."/>
            <person name="Wood A."/>
            <person name="Yang L."/>
            <person name="Cove D."/>
            <person name="Cuming A."/>
            <person name="Hasebe M."/>
            <person name="Lucas S."/>
            <person name="Mishler D.B."/>
            <person name="Reski R."/>
            <person name="Grigoriev I."/>
            <person name="Quatrano R.S."/>
            <person name="Boore J.L."/>
        </authorList>
    </citation>
    <scope>NUCLEOTIDE SEQUENCE [LARGE SCALE GENOMIC DNA]</scope>
    <source>
        <strain evidence="8 9">cv. Gransden 2004</strain>
    </source>
</reference>
<keyword evidence="4" id="KW-0325">Glycoprotein</keyword>
<dbReference type="STRING" id="3218.A0A2K1L2H9"/>
<dbReference type="GO" id="GO:0005773">
    <property type="term" value="C:vacuole"/>
    <property type="evidence" value="ECO:0007669"/>
    <property type="project" value="UniProtKB-SubCell"/>
</dbReference>
<dbReference type="Pfam" id="PF03088">
    <property type="entry name" value="Str_synth"/>
    <property type="match status" value="1"/>
</dbReference>
<keyword evidence="3" id="KW-0926">Vacuole</keyword>
<dbReference type="RefSeq" id="XP_024358318.1">
    <property type="nucleotide sequence ID" value="XM_024502550.2"/>
</dbReference>
<evidence type="ECO:0000256" key="3">
    <source>
        <dbReference type="ARBA" id="ARBA00022554"/>
    </source>
</evidence>
<dbReference type="PANTHER" id="PTHR10426">
    <property type="entry name" value="STRICTOSIDINE SYNTHASE-RELATED"/>
    <property type="match status" value="1"/>
</dbReference>
<comment type="subcellular location">
    <subcellularLocation>
        <location evidence="1">Vacuole</location>
    </subcellularLocation>
</comment>
<evidence type="ECO:0000256" key="5">
    <source>
        <dbReference type="SAM" id="Phobius"/>
    </source>
</evidence>
<evidence type="ECO:0000259" key="6">
    <source>
        <dbReference type="Pfam" id="PF03088"/>
    </source>
</evidence>
<dbReference type="SUPFAM" id="SSF63829">
    <property type="entry name" value="Calcium-dependent phosphotriesterase"/>
    <property type="match status" value="1"/>
</dbReference>
<sequence>MKHMAMRKFPVSERVRVSNSEVASPRSCTKEAGIVVITAVCVLTAIFTTFVVATSPIDPIPLVLPRHTIPWVRENRKLECVEKLGEGLVLGPEDVVVARDGSLVVATRDGWVKKVWPRNGTVENWKRVGGYPCGLALGVHGEILVADPLQGLLNVTDDDEVRCITSTAEGTPITFPDSVTVSGKGQIYFTDASTKHLLHFWHLDVLESRPHGRVLNFDPTTGRTTVLMKGLAFANGIALSPTEDFLVVCESWKYRCVRYWLEGEFKGTLETFIDNLPGLPDNIHLHAPSQTFWLGLVGGRSWLTDLTLKSALLKHFFAKFWHHVTPFNFERGELIAINLHGQVIVSYQDPRGARFSFATGAVIQDNYLYIGSLTEPFLGRLNLDLQECT</sequence>
<feature type="domain" description="Strictosidine synthase conserved region" evidence="6">
    <location>
        <begin position="177"/>
        <end position="263"/>
    </location>
</feature>
<dbReference type="KEGG" id="ppp:112273607"/>
<protein>
    <recommendedName>
        <fullName evidence="6">Strictosidine synthase conserved region domain-containing protein</fullName>
    </recommendedName>
</protein>
<evidence type="ECO:0000256" key="2">
    <source>
        <dbReference type="ARBA" id="ARBA00009191"/>
    </source>
</evidence>
<accession>A0A2K1L2H9</accession>
<organism evidence="7">
    <name type="scientific">Physcomitrium patens</name>
    <name type="common">Spreading-leaved earth moss</name>
    <name type="synonym">Physcomitrella patens</name>
    <dbReference type="NCBI Taxonomy" id="3218"/>
    <lineage>
        <taxon>Eukaryota</taxon>
        <taxon>Viridiplantae</taxon>
        <taxon>Streptophyta</taxon>
        <taxon>Embryophyta</taxon>
        <taxon>Bryophyta</taxon>
        <taxon>Bryophytina</taxon>
        <taxon>Bryopsida</taxon>
        <taxon>Funariidae</taxon>
        <taxon>Funariales</taxon>
        <taxon>Funariaceae</taxon>
        <taxon>Physcomitrium</taxon>
    </lineage>
</organism>
<dbReference type="OMA" id="YDRWVLD"/>
<keyword evidence="5" id="KW-1133">Transmembrane helix</keyword>
<dbReference type="AlphaFoldDB" id="A0A2K1L2H9"/>
<dbReference type="PANTHER" id="PTHR10426:SF68">
    <property type="entry name" value="OS07G0614000 PROTEIN"/>
    <property type="match status" value="1"/>
</dbReference>
<dbReference type="OrthoDB" id="5307922at2759"/>
<feature type="transmembrane region" description="Helical" evidence="5">
    <location>
        <begin position="32"/>
        <end position="53"/>
    </location>
</feature>
<keyword evidence="9" id="KW-1185">Reference proteome</keyword>
<dbReference type="EnsemblPlants" id="Pp3c2_21230V3.1">
    <property type="protein sequence ID" value="Pp3c2_21230V3.1"/>
    <property type="gene ID" value="Pp3c2_21230"/>
</dbReference>
<dbReference type="FunCoup" id="A0A2K1L2H9">
    <property type="interactions" value="1065"/>
</dbReference>
<dbReference type="Pfam" id="PF20067">
    <property type="entry name" value="SSL_N"/>
    <property type="match status" value="1"/>
</dbReference>
<dbReference type="Gramene" id="Pp3c2_21230V3.2">
    <property type="protein sequence ID" value="Pp3c2_21230V3.2"/>
    <property type="gene ID" value="Pp3c2_21230"/>
</dbReference>
<keyword evidence="5" id="KW-0472">Membrane</keyword>
<dbReference type="GO" id="GO:0016787">
    <property type="term" value="F:hydrolase activity"/>
    <property type="evidence" value="ECO:0000318"/>
    <property type="project" value="GO_Central"/>
</dbReference>
<dbReference type="Gene3D" id="2.120.10.30">
    <property type="entry name" value="TolB, C-terminal domain"/>
    <property type="match status" value="1"/>
</dbReference>
<reference evidence="7 9" key="2">
    <citation type="journal article" date="2018" name="Plant J.">
        <title>The Physcomitrella patens chromosome-scale assembly reveals moss genome structure and evolution.</title>
        <authorList>
            <person name="Lang D."/>
            <person name="Ullrich K.K."/>
            <person name="Murat F."/>
            <person name="Fuchs J."/>
            <person name="Jenkins J."/>
            <person name="Haas F.B."/>
            <person name="Piednoel M."/>
            <person name="Gundlach H."/>
            <person name="Van Bel M."/>
            <person name="Meyberg R."/>
            <person name="Vives C."/>
            <person name="Morata J."/>
            <person name="Symeonidi A."/>
            <person name="Hiss M."/>
            <person name="Muchero W."/>
            <person name="Kamisugi Y."/>
            <person name="Saleh O."/>
            <person name="Blanc G."/>
            <person name="Decker E.L."/>
            <person name="van Gessel N."/>
            <person name="Grimwood J."/>
            <person name="Hayes R.D."/>
            <person name="Graham S.W."/>
            <person name="Gunter L.E."/>
            <person name="McDaniel S.F."/>
            <person name="Hoernstein S.N.W."/>
            <person name="Larsson A."/>
            <person name="Li F.W."/>
            <person name="Perroud P.F."/>
            <person name="Phillips J."/>
            <person name="Ranjan P."/>
            <person name="Rokshar D.S."/>
            <person name="Rothfels C.J."/>
            <person name="Schneider L."/>
            <person name="Shu S."/>
            <person name="Stevenson D.W."/>
            <person name="Thummler F."/>
            <person name="Tillich M."/>
            <person name="Villarreal Aguilar J.C."/>
            <person name="Widiez T."/>
            <person name="Wong G.K."/>
            <person name="Wymore A."/>
            <person name="Zhang Y."/>
            <person name="Zimmer A.D."/>
            <person name="Quatrano R.S."/>
            <person name="Mayer K.F.X."/>
            <person name="Goodstein D."/>
            <person name="Casacuberta J.M."/>
            <person name="Vandepoele K."/>
            <person name="Reski R."/>
            <person name="Cuming A.C."/>
            <person name="Tuskan G.A."/>
            <person name="Maumus F."/>
            <person name="Salse J."/>
            <person name="Schmutz J."/>
            <person name="Rensing S.A."/>
        </authorList>
    </citation>
    <scope>NUCLEOTIDE SEQUENCE [LARGE SCALE GENOMIC DNA]</scope>
    <source>
        <strain evidence="8 9">cv. Gransden 2004</strain>
    </source>
</reference>
<keyword evidence="5" id="KW-0812">Transmembrane</keyword>
<evidence type="ECO:0000313" key="9">
    <source>
        <dbReference type="Proteomes" id="UP000006727"/>
    </source>
</evidence>
<dbReference type="Proteomes" id="UP000006727">
    <property type="component" value="Chromosome 2"/>
</dbReference>
<comment type="similarity">
    <text evidence="2">Belongs to the strictosidine synthase family.</text>
</comment>
<dbReference type="InterPro" id="IPR018119">
    <property type="entry name" value="Strictosidine_synth_cons-reg"/>
</dbReference>
<dbReference type="GeneID" id="112273607"/>
<dbReference type="PaxDb" id="3218-PP1S165_115V6.1"/>
<gene>
    <name evidence="8" type="primary">LOC112273607</name>
    <name evidence="7" type="ORF">PHYPA_003020</name>
</gene>
<evidence type="ECO:0000256" key="4">
    <source>
        <dbReference type="ARBA" id="ARBA00023180"/>
    </source>
</evidence>